<sequence>MTTNTPGLGLLHAAICALVRSLAAQQRGGLTLNRAGGCKQIWPVDILRPEFRMSVKQNGTLCLANLACLPGTAYSARAESPDVEHDTTNTTATTTTTTTTATPTTTTTTTTTTATTTTTTTTATTTTTTTTTTTNTAFCIGSIPRRSLLRFRGHMLAGKHLLYRESY</sequence>
<name>A0A813GAB6_POLGL</name>
<dbReference type="Proteomes" id="UP000654075">
    <property type="component" value="Unassembled WGS sequence"/>
</dbReference>
<gene>
    <name evidence="3" type="ORF">PGLA1383_LOCUS41205</name>
</gene>
<feature type="chain" id="PRO_5032483224" evidence="2">
    <location>
        <begin position="25"/>
        <end position="167"/>
    </location>
</feature>
<evidence type="ECO:0000313" key="4">
    <source>
        <dbReference type="Proteomes" id="UP000654075"/>
    </source>
</evidence>
<dbReference type="InterPro" id="IPR000458">
    <property type="entry name" value="Tryp_mucin"/>
</dbReference>
<feature type="signal peptide" evidence="2">
    <location>
        <begin position="1"/>
        <end position="24"/>
    </location>
</feature>
<dbReference type="Pfam" id="PF01456">
    <property type="entry name" value="Mucin"/>
    <property type="match status" value="1"/>
</dbReference>
<organism evidence="3 4">
    <name type="scientific">Polarella glacialis</name>
    <name type="common">Dinoflagellate</name>
    <dbReference type="NCBI Taxonomy" id="89957"/>
    <lineage>
        <taxon>Eukaryota</taxon>
        <taxon>Sar</taxon>
        <taxon>Alveolata</taxon>
        <taxon>Dinophyceae</taxon>
        <taxon>Suessiales</taxon>
        <taxon>Suessiaceae</taxon>
        <taxon>Polarella</taxon>
    </lineage>
</organism>
<dbReference type="EMBL" id="CAJNNV010028293">
    <property type="protein sequence ID" value="CAE8624011.1"/>
    <property type="molecule type" value="Genomic_DNA"/>
</dbReference>
<comment type="caution">
    <text evidence="3">The sequence shown here is derived from an EMBL/GenBank/DDBJ whole genome shotgun (WGS) entry which is preliminary data.</text>
</comment>
<evidence type="ECO:0000256" key="1">
    <source>
        <dbReference type="SAM" id="MobiDB-lite"/>
    </source>
</evidence>
<keyword evidence="4" id="KW-1185">Reference proteome</keyword>
<protein>
    <submittedName>
        <fullName evidence="3">Uncharacterized protein</fullName>
    </submittedName>
</protein>
<reference evidence="3" key="1">
    <citation type="submission" date="2021-02" db="EMBL/GenBank/DDBJ databases">
        <authorList>
            <person name="Dougan E. K."/>
            <person name="Rhodes N."/>
            <person name="Thang M."/>
            <person name="Chan C."/>
        </authorList>
    </citation>
    <scope>NUCLEOTIDE SEQUENCE</scope>
</reference>
<evidence type="ECO:0000256" key="2">
    <source>
        <dbReference type="SAM" id="SignalP"/>
    </source>
</evidence>
<dbReference type="AlphaFoldDB" id="A0A813GAB6"/>
<accession>A0A813GAB6</accession>
<proteinExistence type="predicted"/>
<keyword evidence="2" id="KW-0732">Signal</keyword>
<evidence type="ECO:0000313" key="3">
    <source>
        <dbReference type="EMBL" id="CAE8624011.1"/>
    </source>
</evidence>
<feature type="compositionally biased region" description="Low complexity" evidence="1">
    <location>
        <begin position="88"/>
        <end position="111"/>
    </location>
</feature>
<feature type="region of interest" description="Disordered" evidence="1">
    <location>
        <begin position="78"/>
        <end position="111"/>
    </location>
</feature>